<sequence>MLQDELTAEINNLLRQTGTSRQRCHAMRGQWEMLSSQSQTLVEKQAVAEDEETLLAKAQEVLYRLEESWRGHYQAGLAGLGSRGLNAVFTDDEYEVLLESTTKRGATSLDIVLSKNGQRVRLKGGSGGSIIQVLAYILRHITTTTHRPALRSFEALDEPFSQVAEEQRPALCAMVKDITQRLGFQSLISSHETELLDAADVAYRVRSGGKLELLKSVGEDRS</sequence>
<evidence type="ECO:0000313" key="1">
    <source>
        <dbReference type="EMBL" id="KKN40250.1"/>
    </source>
</evidence>
<dbReference type="AlphaFoldDB" id="A0A0F9Q8D3"/>
<organism evidence="1">
    <name type="scientific">marine sediment metagenome</name>
    <dbReference type="NCBI Taxonomy" id="412755"/>
    <lineage>
        <taxon>unclassified sequences</taxon>
        <taxon>metagenomes</taxon>
        <taxon>ecological metagenomes</taxon>
    </lineage>
</organism>
<accession>A0A0F9Q8D3</accession>
<evidence type="ECO:0008006" key="2">
    <source>
        <dbReference type="Google" id="ProtNLM"/>
    </source>
</evidence>
<proteinExistence type="predicted"/>
<protein>
    <recommendedName>
        <fullName evidence="2">RecF/RecN/SMC N-terminal domain-containing protein</fullName>
    </recommendedName>
</protein>
<reference evidence="1" key="1">
    <citation type="journal article" date="2015" name="Nature">
        <title>Complex archaea that bridge the gap between prokaryotes and eukaryotes.</title>
        <authorList>
            <person name="Spang A."/>
            <person name="Saw J.H."/>
            <person name="Jorgensen S.L."/>
            <person name="Zaremba-Niedzwiedzka K."/>
            <person name="Martijn J."/>
            <person name="Lind A.E."/>
            <person name="van Eijk R."/>
            <person name="Schleper C."/>
            <person name="Guy L."/>
            <person name="Ettema T.J."/>
        </authorList>
    </citation>
    <scope>NUCLEOTIDE SEQUENCE</scope>
</reference>
<dbReference type="EMBL" id="LAZR01001715">
    <property type="protein sequence ID" value="KKN40250.1"/>
    <property type="molecule type" value="Genomic_DNA"/>
</dbReference>
<comment type="caution">
    <text evidence="1">The sequence shown here is derived from an EMBL/GenBank/DDBJ whole genome shotgun (WGS) entry which is preliminary data.</text>
</comment>
<dbReference type="InterPro" id="IPR027417">
    <property type="entry name" value="P-loop_NTPase"/>
</dbReference>
<dbReference type="SUPFAM" id="SSF52540">
    <property type="entry name" value="P-loop containing nucleoside triphosphate hydrolases"/>
    <property type="match status" value="1"/>
</dbReference>
<name>A0A0F9Q8D3_9ZZZZ</name>
<dbReference type="Gene3D" id="3.40.50.300">
    <property type="entry name" value="P-loop containing nucleotide triphosphate hydrolases"/>
    <property type="match status" value="1"/>
</dbReference>
<gene>
    <name evidence="1" type="ORF">LCGC14_0735300</name>
</gene>